<dbReference type="AlphaFoldDB" id="A0A367XK01"/>
<feature type="transmembrane region" description="Helical" evidence="1">
    <location>
        <begin position="6"/>
        <end position="23"/>
    </location>
</feature>
<organism evidence="2 3">
    <name type="scientific">Thalassospira profundimaris</name>
    <dbReference type="NCBI Taxonomy" id="502049"/>
    <lineage>
        <taxon>Bacteria</taxon>
        <taxon>Pseudomonadati</taxon>
        <taxon>Pseudomonadota</taxon>
        <taxon>Alphaproteobacteria</taxon>
        <taxon>Rhodospirillales</taxon>
        <taxon>Thalassospiraceae</taxon>
        <taxon>Thalassospira</taxon>
    </lineage>
</organism>
<protein>
    <submittedName>
        <fullName evidence="2">Membrane protein</fullName>
    </submittedName>
</protein>
<dbReference type="PANTHER" id="PTHR34821:SF2">
    <property type="entry name" value="INNER MEMBRANE PROTEIN YDCZ"/>
    <property type="match status" value="1"/>
</dbReference>
<evidence type="ECO:0000313" key="2">
    <source>
        <dbReference type="EMBL" id="RCK53759.1"/>
    </source>
</evidence>
<feature type="transmembrane region" description="Helical" evidence="1">
    <location>
        <begin position="126"/>
        <end position="145"/>
    </location>
</feature>
<dbReference type="RefSeq" id="WP_114087172.1">
    <property type="nucleotide sequence ID" value="NZ_JPWH01000002.1"/>
</dbReference>
<evidence type="ECO:0000313" key="3">
    <source>
        <dbReference type="Proteomes" id="UP000252517"/>
    </source>
</evidence>
<reference evidence="2 3" key="1">
    <citation type="submission" date="2014-07" db="EMBL/GenBank/DDBJ databases">
        <title>Draft genome sequence of Thalassospira profundimaris S25-3-2.</title>
        <authorList>
            <person name="Lai Q."/>
            <person name="Shao Z."/>
        </authorList>
    </citation>
    <scope>NUCLEOTIDE SEQUENCE [LARGE SCALE GENOMIC DNA]</scope>
    <source>
        <strain evidence="2 3">S25-3-2</strain>
    </source>
</reference>
<dbReference type="GO" id="GO:0005886">
    <property type="term" value="C:plasma membrane"/>
    <property type="evidence" value="ECO:0007669"/>
    <property type="project" value="TreeGrafter"/>
</dbReference>
<dbReference type="InterPro" id="IPR006750">
    <property type="entry name" value="YdcZ"/>
</dbReference>
<sequence length="148" mass="15451">MTFLPILGLLIAAGAALVIQNSLMVRMSETVSTTLIILVTNSAVGLAALMLILVSRNGFSGFVEVITQFRAWSVLPGLLGSFFVFASIIGYQRLGAASTIAILIASQLVFGLAADMIKANSPPQNSAFAIAGAVLLIIGAVLVVFRRI</sequence>
<gene>
    <name evidence="2" type="ORF">TH25_04435</name>
</gene>
<accession>A0A367XK01</accession>
<comment type="caution">
    <text evidence="2">The sequence shown here is derived from an EMBL/GenBank/DDBJ whole genome shotgun (WGS) entry which is preliminary data.</text>
</comment>
<feature type="transmembrane region" description="Helical" evidence="1">
    <location>
        <begin position="69"/>
        <end position="89"/>
    </location>
</feature>
<dbReference type="PANTHER" id="PTHR34821">
    <property type="entry name" value="INNER MEMBRANE PROTEIN YDCZ"/>
    <property type="match status" value="1"/>
</dbReference>
<proteinExistence type="predicted"/>
<feature type="transmembrane region" description="Helical" evidence="1">
    <location>
        <begin position="96"/>
        <end position="114"/>
    </location>
</feature>
<dbReference type="Pfam" id="PF04657">
    <property type="entry name" value="DMT_YdcZ"/>
    <property type="match status" value="1"/>
</dbReference>
<dbReference type="Proteomes" id="UP000252517">
    <property type="component" value="Unassembled WGS sequence"/>
</dbReference>
<feature type="transmembrane region" description="Helical" evidence="1">
    <location>
        <begin position="35"/>
        <end position="54"/>
    </location>
</feature>
<evidence type="ECO:0000256" key="1">
    <source>
        <dbReference type="SAM" id="Phobius"/>
    </source>
</evidence>
<keyword evidence="1" id="KW-1133">Transmembrane helix</keyword>
<name>A0A367XK01_9PROT</name>
<keyword evidence="1" id="KW-0472">Membrane</keyword>
<dbReference type="OrthoDB" id="7864805at2"/>
<keyword evidence="1" id="KW-0812">Transmembrane</keyword>
<dbReference type="EMBL" id="JPWH01000002">
    <property type="protein sequence ID" value="RCK53759.1"/>
    <property type="molecule type" value="Genomic_DNA"/>
</dbReference>